<reference evidence="2 3" key="1">
    <citation type="journal article" date="2018" name="PLoS Genet.">
        <title>Repeat elements organise 3D genome structure and mediate transcription in the filamentous fungus Epichloe festucae.</title>
        <authorList>
            <person name="Winter D.J."/>
            <person name="Ganley A.R.D."/>
            <person name="Young C.A."/>
            <person name="Liachko I."/>
            <person name="Schardl C.L."/>
            <person name="Dupont P.Y."/>
            <person name="Berry D."/>
            <person name="Ram A."/>
            <person name="Scott B."/>
            <person name="Cox M.P."/>
        </authorList>
    </citation>
    <scope>NUCLEOTIDE SEQUENCE [LARGE SCALE GENOMIC DNA]</scope>
    <source>
        <strain evidence="2 3">Fl1</strain>
    </source>
</reference>
<feature type="transmembrane region" description="Helical" evidence="1">
    <location>
        <begin position="133"/>
        <end position="157"/>
    </location>
</feature>
<proteinExistence type="predicted"/>
<keyword evidence="1" id="KW-0472">Membrane</keyword>
<organism evidence="2 3">
    <name type="scientific">Epichloe festucae (strain Fl1)</name>
    <dbReference type="NCBI Taxonomy" id="877507"/>
    <lineage>
        <taxon>Eukaryota</taxon>
        <taxon>Fungi</taxon>
        <taxon>Dikarya</taxon>
        <taxon>Ascomycota</taxon>
        <taxon>Pezizomycotina</taxon>
        <taxon>Sordariomycetes</taxon>
        <taxon>Hypocreomycetidae</taxon>
        <taxon>Hypocreales</taxon>
        <taxon>Clavicipitaceae</taxon>
        <taxon>Epichloe</taxon>
    </lineage>
</organism>
<dbReference type="Proteomes" id="UP000594364">
    <property type="component" value="Chromosome 3"/>
</dbReference>
<gene>
    <name evidence="2" type="ORF">C2857_005788</name>
</gene>
<feature type="transmembrane region" description="Helical" evidence="1">
    <location>
        <begin position="90"/>
        <end position="113"/>
    </location>
</feature>
<dbReference type="OrthoDB" id="5279542at2759"/>
<name>A0A7S9KT26_EPIFF</name>
<sequence length="241" mass="26557">MEHRHQQCHVHHAQTSASAGKWWSRLSLRLVSVIISVAVVGYSAFYYTRYTIGPLIMMGPPALVAILWSCIDCACLWFRRGRLGVDPIACLIVDLLLFLSLGAMSGVFVVMVATFKDSGYHFAFLDKRGGEEYLRIILGFGIMATLAHLAILIVAFCEMRKRGSREPQQVMYVQGNGNEPPYFAAPAPAPAGSRGPPPAYNSVPMNQVDGMHAQDQIHAEAQELPTAESHEMLGKRTIIDV</sequence>
<evidence type="ECO:0000313" key="3">
    <source>
        <dbReference type="Proteomes" id="UP000594364"/>
    </source>
</evidence>
<keyword evidence="1" id="KW-1133">Transmembrane helix</keyword>
<evidence type="ECO:0000313" key="2">
    <source>
        <dbReference type="EMBL" id="QPH01585.1"/>
    </source>
</evidence>
<keyword evidence="1" id="KW-0812">Transmembrane</keyword>
<protein>
    <submittedName>
        <fullName evidence="2">Uncharacterized protein</fullName>
    </submittedName>
</protein>
<feature type="transmembrane region" description="Helical" evidence="1">
    <location>
        <begin position="26"/>
        <end position="47"/>
    </location>
</feature>
<evidence type="ECO:0000256" key="1">
    <source>
        <dbReference type="SAM" id="Phobius"/>
    </source>
</evidence>
<dbReference type="AlphaFoldDB" id="A0A7S9KT26"/>
<keyword evidence="3" id="KW-1185">Reference proteome</keyword>
<dbReference type="EMBL" id="CP031387">
    <property type="protein sequence ID" value="QPH01585.1"/>
    <property type="molecule type" value="Genomic_DNA"/>
</dbReference>
<accession>A0A7S9KT26</accession>
<feature type="transmembrane region" description="Helical" evidence="1">
    <location>
        <begin position="59"/>
        <end position="78"/>
    </location>
</feature>